<keyword evidence="4" id="KW-1185">Reference proteome</keyword>
<comment type="caution">
    <text evidence="3">The sequence shown here is derived from an EMBL/GenBank/DDBJ whole genome shotgun (WGS) entry which is preliminary data.</text>
</comment>
<feature type="compositionally biased region" description="Basic and acidic residues" evidence="1">
    <location>
        <begin position="58"/>
        <end position="70"/>
    </location>
</feature>
<sequence>MKAIFSTLAAFALSFSLGVAVMAVPHHPKAAGAATNALSEREFVSVPLPEDPPSSLAARKDEASRYREGHGRGYNHGGYYQRNEAKELAIATRQLSGLTGALGGLSGNGGGIVKSRQVGGLTEALGGTGKTAKGTVKMRQLDGNVPIIGSLLGGRSEADGMVGRGNKKGRSEDEGVEKRQGGPLGDLALGALGSREEKVGVGKI</sequence>
<evidence type="ECO:0000313" key="3">
    <source>
        <dbReference type="EMBL" id="KAF9524291.1"/>
    </source>
</evidence>
<keyword evidence="2" id="KW-0732">Signal</keyword>
<gene>
    <name evidence="3" type="ORF">CPB83DRAFT_861557</name>
</gene>
<protein>
    <submittedName>
        <fullName evidence="3">Uncharacterized protein</fullName>
    </submittedName>
</protein>
<proteinExistence type="predicted"/>
<reference evidence="3" key="1">
    <citation type="submission" date="2020-11" db="EMBL/GenBank/DDBJ databases">
        <authorList>
            <consortium name="DOE Joint Genome Institute"/>
            <person name="Ahrendt S."/>
            <person name="Riley R."/>
            <person name="Andreopoulos W."/>
            <person name="Labutti K."/>
            <person name="Pangilinan J."/>
            <person name="Ruiz-Duenas F.J."/>
            <person name="Barrasa J.M."/>
            <person name="Sanchez-Garcia M."/>
            <person name="Camarero S."/>
            <person name="Miyauchi S."/>
            <person name="Serrano A."/>
            <person name="Linde D."/>
            <person name="Babiker R."/>
            <person name="Drula E."/>
            <person name="Ayuso-Fernandez I."/>
            <person name="Pacheco R."/>
            <person name="Padilla G."/>
            <person name="Ferreira P."/>
            <person name="Barriuso J."/>
            <person name="Kellner H."/>
            <person name="Castanera R."/>
            <person name="Alfaro M."/>
            <person name="Ramirez L."/>
            <person name="Pisabarro A.G."/>
            <person name="Kuo A."/>
            <person name="Tritt A."/>
            <person name="Lipzen A."/>
            <person name="He G."/>
            <person name="Yan M."/>
            <person name="Ng V."/>
            <person name="Cullen D."/>
            <person name="Martin F."/>
            <person name="Rosso M.-N."/>
            <person name="Henrissat B."/>
            <person name="Hibbett D."/>
            <person name="Martinez A.T."/>
            <person name="Grigoriev I.V."/>
        </authorList>
    </citation>
    <scope>NUCLEOTIDE SEQUENCE</scope>
    <source>
        <strain evidence="3">CBS 506.95</strain>
    </source>
</reference>
<feature type="region of interest" description="Disordered" evidence="1">
    <location>
        <begin position="156"/>
        <end position="191"/>
    </location>
</feature>
<accession>A0A9P6E7W5</accession>
<evidence type="ECO:0000313" key="4">
    <source>
        <dbReference type="Proteomes" id="UP000807306"/>
    </source>
</evidence>
<feature type="signal peptide" evidence="2">
    <location>
        <begin position="1"/>
        <end position="23"/>
    </location>
</feature>
<dbReference type="AlphaFoldDB" id="A0A9P6E7W5"/>
<evidence type="ECO:0000256" key="1">
    <source>
        <dbReference type="SAM" id="MobiDB-lite"/>
    </source>
</evidence>
<dbReference type="Proteomes" id="UP000807306">
    <property type="component" value="Unassembled WGS sequence"/>
</dbReference>
<feature type="compositionally biased region" description="Basic and acidic residues" evidence="1">
    <location>
        <begin position="169"/>
        <end position="180"/>
    </location>
</feature>
<dbReference type="EMBL" id="MU157901">
    <property type="protein sequence ID" value="KAF9524291.1"/>
    <property type="molecule type" value="Genomic_DNA"/>
</dbReference>
<name>A0A9P6E7W5_9AGAR</name>
<evidence type="ECO:0000256" key="2">
    <source>
        <dbReference type="SAM" id="SignalP"/>
    </source>
</evidence>
<organism evidence="3 4">
    <name type="scientific">Crepidotus variabilis</name>
    <dbReference type="NCBI Taxonomy" id="179855"/>
    <lineage>
        <taxon>Eukaryota</taxon>
        <taxon>Fungi</taxon>
        <taxon>Dikarya</taxon>
        <taxon>Basidiomycota</taxon>
        <taxon>Agaricomycotina</taxon>
        <taxon>Agaricomycetes</taxon>
        <taxon>Agaricomycetidae</taxon>
        <taxon>Agaricales</taxon>
        <taxon>Agaricineae</taxon>
        <taxon>Crepidotaceae</taxon>
        <taxon>Crepidotus</taxon>
    </lineage>
</organism>
<feature type="region of interest" description="Disordered" evidence="1">
    <location>
        <begin position="46"/>
        <end position="70"/>
    </location>
</feature>
<feature type="chain" id="PRO_5040313961" evidence="2">
    <location>
        <begin position="24"/>
        <end position="204"/>
    </location>
</feature>